<evidence type="ECO:0000256" key="3">
    <source>
        <dbReference type="ARBA" id="ARBA00022642"/>
    </source>
</evidence>
<dbReference type="GO" id="GO:0009435">
    <property type="term" value="P:NAD+ biosynthetic process"/>
    <property type="evidence" value="ECO:0007669"/>
    <property type="project" value="UniProtKB-UniRule"/>
</dbReference>
<evidence type="ECO:0000256" key="10">
    <source>
        <dbReference type="HAMAP-Rule" id="MF_00244"/>
    </source>
</evidence>
<dbReference type="EC" id="2.7.7.18" evidence="10"/>
<accession>A0A9D1EF81</accession>
<dbReference type="InterPro" id="IPR014729">
    <property type="entry name" value="Rossmann-like_a/b/a_fold"/>
</dbReference>
<comment type="catalytic activity">
    <reaction evidence="9 10">
        <text>nicotinate beta-D-ribonucleotide + ATP + H(+) = deamido-NAD(+) + diphosphate</text>
        <dbReference type="Rhea" id="RHEA:22860"/>
        <dbReference type="ChEBI" id="CHEBI:15378"/>
        <dbReference type="ChEBI" id="CHEBI:30616"/>
        <dbReference type="ChEBI" id="CHEBI:33019"/>
        <dbReference type="ChEBI" id="CHEBI:57502"/>
        <dbReference type="ChEBI" id="CHEBI:58437"/>
        <dbReference type="EC" id="2.7.7.18"/>
    </reaction>
</comment>
<dbReference type="Pfam" id="PF01467">
    <property type="entry name" value="CTP_transf_like"/>
    <property type="match status" value="1"/>
</dbReference>
<evidence type="ECO:0000256" key="9">
    <source>
        <dbReference type="ARBA" id="ARBA00048721"/>
    </source>
</evidence>
<keyword evidence="4 10" id="KW-0808">Transferase</keyword>
<dbReference type="Gene3D" id="3.40.50.620">
    <property type="entry name" value="HUPs"/>
    <property type="match status" value="1"/>
</dbReference>
<comment type="function">
    <text evidence="1 10">Catalyzes the reversible adenylation of nicotinate mononucleotide (NaMN) to nicotinic acid adenine dinucleotide (NaAD).</text>
</comment>
<keyword evidence="5 10" id="KW-0548">Nucleotidyltransferase</keyword>
<keyword evidence="3 10" id="KW-0662">Pyridine nucleotide biosynthesis</keyword>
<gene>
    <name evidence="10" type="primary">nadD</name>
    <name evidence="12" type="ORF">IAC96_10080</name>
</gene>
<comment type="pathway">
    <text evidence="2 10">Cofactor biosynthesis; NAD(+) biosynthesis; deamido-NAD(+) from nicotinate D-ribonucleotide: step 1/1.</text>
</comment>
<dbReference type="GO" id="GO:0005524">
    <property type="term" value="F:ATP binding"/>
    <property type="evidence" value="ECO:0007669"/>
    <property type="project" value="UniProtKB-KW"/>
</dbReference>
<dbReference type="NCBIfam" id="TIGR00125">
    <property type="entry name" value="cyt_tran_rel"/>
    <property type="match status" value="1"/>
</dbReference>
<evidence type="ECO:0000256" key="5">
    <source>
        <dbReference type="ARBA" id="ARBA00022695"/>
    </source>
</evidence>
<dbReference type="HAMAP" id="MF_00244">
    <property type="entry name" value="NaMN_adenylyltr"/>
    <property type="match status" value="1"/>
</dbReference>
<evidence type="ECO:0000313" key="13">
    <source>
        <dbReference type="Proteomes" id="UP000824201"/>
    </source>
</evidence>
<reference evidence="12" key="2">
    <citation type="journal article" date="2021" name="PeerJ">
        <title>Extensive microbial diversity within the chicken gut microbiome revealed by metagenomics and culture.</title>
        <authorList>
            <person name="Gilroy R."/>
            <person name="Ravi A."/>
            <person name="Getino M."/>
            <person name="Pursley I."/>
            <person name="Horton D.L."/>
            <person name="Alikhan N.F."/>
            <person name="Baker D."/>
            <person name="Gharbi K."/>
            <person name="Hall N."/>
            <person name="Watson M."/>
            <person name="Adriaenssens E.M."/>
            <person name="Foster-Nyarko E."/>
            <person name="Jarju S."/>
            <person name="Secka A."/>
            <person name="Antonio M."/>
            <person name="Oren A."/>
            <person name="Chaudhuri R.R."/>
            <person name="La Ragione R."/>
            <person name="Hildebrand F."/>
            <person name="Pallen M.J."/>
        </authorList>
    </citation>
    <scope>NUCLEOTIDE SEQUENCE</scope>
    <source>
        <strain evidence="12">ChiW13-3771</strain>
    </source>
</reference>
<dbReference type="PANTHER" id="PTHR39321:SF3">
    <property type="entry name" value="PHOSPHOPANTETHEINE ADENYLYLTRANSFERASE"/>
    <property type="match status" value="1"/>
</dbReference>
<evidence type="ECO:0000313" key="12">
    <source>
        <dbReference type="EMBL" id="HIR89287.1"/>
    </source>
</evidence>
<evidence type="ECO:0000256" key="6">
    <source>
        <dbReference type="ARBA" id="ARBA00022741"/>
    </source>
</evidence>
<dbReference type="AlphaFoldDB" id="A0A9D1EF81"/>
<keyword evidence="7 10" id="KW-0067">ATP-binding</keyword>
<protein>
    <recommendedName>
        <fullName evidence="10">Probable nicotinate-nucleotide adenylyltransferase</fullName>
        <ecNumber evidence="10">2.7.7.18</ecNumber>
    </recommendedName>
    <alternativeName>
        <fullName evidence="10">Deamido-NAD(+) diphosphorylase</fullName>
    </alternativeName>
    <alternativeName>
        <fullName evidence="10">Deamido-NAD(+) pyrophosphorylase</fullName>
    </alternativeName>
    <alternativeName>
        <fullName evidence="10">Nicotinate mononucleotide adenylyltransferase</fullName>
        <shortName evidence="10">NaMN adenylyltransferase</shortName>
    </alternativeName>
</protein>
<evidence type="ECO:0000259" key="11">
    <source>
        <dbReference type="Pfam" id="PF01467"/>
    </source>
</evidence>
<evidence type="ECO:0000256" key="4">
    <source>
        <dbReference type="ARBA" id="ARBA00022679"/>
    </source>
</evidence>
<dbReference type="NCBIfam" id="TIGR00482">
    <property type="entry name" value="nicotinate (nicotinamide) nucleotide adenylyltransferase"/>
    <property type="match status" value="1"/>
</dbReference>
<evidence type="ECO:0000256" key="7">
    <source>
        <dbReference type="ARBA" id="ARBA00022840"/>
    </source>
</evidence>
<evidence type="ECO:0000256" key="1">
    <source>
        <dbReference type="ARBA" id="ARBA00002324"/>
    </source>
</evidence>
<sequence>MSKIGIMGGTFDPIHNGHLALAATAYRQFHLDRVYFMPTGTPPHKEGKQVLKANLRLEMVKLAIADYPYFGYSDLEIQRKGLTYTADTLTILSKKYPYNQFYYIVGADSLDYMDCWYHPEVIFQRAIVLAAMRQTQSMERILAVKQMLEQKYSGVIHLLDCPEINVSSSEIRNRIAQHDSISGQLPMAVEQFIYEHSLYETSNF</sequence>
<dbReference type="InterPro" id="IPR005248">
    <property type="entry name" value="NadD/NMNAT"/>
</dbReference>
<dbReference type="NCBIfam" id="NF000840">
    <property type="entry name" value="PRK00071.1-3"/>
    <property type="match status" value="1"/>
</dbReference>
<keyword evidence="6 10" id="KW-0547">Nucleotide-binding</keyword>
<reference evidence="12" key="1">
    <citation type="submission" date="2020-10" db="EMBL/GenBank/DDBJ databases">
        <authorList>
            <person name="Gilroy R."/>
        </authorList>
    </citation>
    <scope>NUCLEOTIDE SEQUENCE</scope>
    <source>
        <strain evidence="12">ChiW13-3771</strain>
    </source>
</reference>
<dbReference type="PANTHER" id="PTHR39321">
    <property type="entry name" value="NICOTINATE-NUCLEOTIDE ADENYLYLTRANSFERASE-RELATED"/>
    <property type="match status" value="1"/>
</dbReference>
<comment type="similarity">
    <text evidence="10">Belongs to the NadD family.</text>
</comment>
<comment type="caution">
    <text evidence="12">The sequence shown here is derived from an EMBL/GenBank/DDBJ whole genome shotgun (WGS) entry which is preliminary data.</text>
</comment>
<proteinExistence type="inferred from homology"/>
<dbReference type="GO" id="GO:0004515">
    <property type="term" value="F:nicotinate-nucleotide adenylyltransferase activity"/>
    <property type="evidence" value="ECO:0007669"/>
    <property type="project" value="UniProtKB-UniRule"/>
</dbReference>
<organism evidence="12 13">
    <name type="scientific">Candidatus Fimimorpha faecalis</name>
    <dbReference type="NCBI Taxonomy" id="2840824"/>
    <lineage>
        <taxon>Bacteria</taxon>
        <taxon>Bacillati</taxon>
        <taxon>Bacillota</taxon>
        <taxon>Clostridia</taxon>
        <taxon>Eubacteriales</taxon>
        <taxon>Candidatus Fimimorpha</taxon>
    </lineage>
</organism>
<dbReference type="Proteomes" id="UP000824201">
    <property type="component" value="Unassembled WGS sequence"/>
</dbReference>
<dbReference type="SUPFAM" id="SSF52374">
    <property type="entry name" value="Nucleotidylyl transferase"/>
    <property type="match status" value="1"/>
</dbReference>
<name>A0A9D1EF81_9FIRM</name>
<feature type="domain" description="Cytidyltransferase-like" evidence="11">
    <location>
        <begin position="6"/>
        <end position="174"/>
    </location>
</feature>
<dbReference type="InterPro" id="IPR004821">
    <property type="entry name" value="Cyt_trans-like"/>
</dbReference>
<evidence type="ECO:0000256" key="8">
    <source>
        <dbReference type="ARBA" id="ARBA00023027"/>
    </source>
</evidence>
<evidence type="ECO:0000256" key="2">
    <source>
        <dbReference type="ARBA" id="ARBA00005019"/>
    </source>
</evidence>
<dbReference type="CDD" id="cd02165">
    <property type="entry name" value="NMNAT"/>
    <property type="match status" value="1"/>
</dbReference>
<keyword evidence="8 10" id="KW-0520">NAD</keyword>
<dbReference type="EMBL" id="DVHN01000129">
    <property type="protein sequence ID" value="HIR89287.1"/>
    <property type="molecule type" value="Genomic_DNA"/>
</dbReference>